<organism evidence="1">
    <name type="scientific">marine sediment metagenome</name>
    <dbReference type="NCBI Taxonomy" id="412755"/>
    <lineage>
        <taxon>unclassified sequences</taxon>
        <taxon>metagenomes</taxon>
        <taxon>ecological metagenomes</taxon>
    </lineage>
</organism>
<accession>X0W5U6</accession>
<dbReference type="AlphaFoldDB" id="X0W5U6"/>
<reference evidence="1" key="1">
    <citation type="journal article" date="2014" name="Front. Microbiol.">
        <title>High frequency of phylogenetically diverse reductive dehalogenase-homologous genes in deep subseafloor sedimentary metagenomes.</title>
        <authorList>
            <person name="Kawai M."/>
            <person name="Futagami T."/>
            <person name="Toyoda A."/>
            <person name="Takaki Y."/>
            <person name="Nishi S."/>
            <person name="Hori S."/>
            <person name="Arai W."/>
            <person name="Tsubouchi T."/>
            <person name="Morono Y."/>
            <person name="Uchiyama I."/>
            <person name="Ito T."/>
            <person name="Fujiyama A."/>
            <person name="Inagaki F."/>
            <person name="Takami H."/>
        </authorList>
    </citation>
    <scope>NUCLEOTIDE SEQUENCE</scope>
    <source>
        <strain evidence="1">Expedition CK06-06</strain>
    </source>
</reference>
<dbReference type="EMBL" id="BARS01027098">
    <property type="protein sequence ID" value="GAG08051.1"/>
    <property type="molecule type" value="Genomic_DNA"/>
</dbReference>
<proteinExistence type="predicted"/>
<name>X0W5U6_9ZZZZ</name>
<evidence type="ECO:0000313" key="1">
    <source>
        <dbReference type="EMBL" id="GAG08051.1"/>
    </source>
</evidence>
<comment type="caution">
    <text evidence="1">The sequence shown here is derived from an EMBL/GenBank/DDBJ whole genome shotgun (WGS) entry which is preliminary data.</text>
</comment>
<gene>
    <name evidence="1" type="ORF">S01H1_42599</name>
</gene>
<feature type="non-terminal residue" evidence="1">
    <location>
        <position position="1"/>
    </location>
</feature>
<sequence>KLLKGSGVKKDMEGNDVHWQMLSYQFKPAMDAPQAFSFTSFDTDAETKYGLVVGEKYIIDYVTKPNKSFPESPHKNLISVRKGELPSNIPVPSTLETTATETATNPPPQLFEEFAAIYLKQIEGNPNKSSAHMMATFLVSYHMKEYRDLFAKCCAKLGVELPE</sequence>
<protein>
    <submittedName>
        <fullName evidence="1">Uncharacterized protein</fullName>
    </submittedName>
</protein>